<name>A0A3D9ICF4_9BACL</name>
<evidence type="ECO:0000256" key="4">
    <source>
        <dbReference type="PROSITE-ProRule" id="PRU00354"/>
    </source>
</evidence>
<evidence type="ECO:0000259" key="5">
    <source>
        <dbReference type="PROSITE" id="PS51006"/>
    </source>
</evidence>
<evidence type="ECO:0000256" key="1">
    <source>
        <dbReference type="ARBA" id="ARBA00007867"/>
    </source>
</evidence>
<keyword evidence="7" id="KW-1185">Reference proteome</keyword>
<dbReference type="GO" id="GO:0006596">
    <property type="term" value="P:polyamine biosynthetic process"/>
    <property type="evidence" value="ECO:0007669"/>
    <property type="project" value="UniProtKB-UniRule"/>
</dbReference>
<dbReference type="Proteomes" id="UP000256977">
    <property type="component" value="Unassembled WGS sequence"/>
</dbReference>
<evidence type="ECO:0000313" key="7">
    <source>
        <dbReference type="Proteomes" id="UP000256977"/>
    </source>
</evidence>
<dbReference type="EMBL" id="QRDZ01000031">
    <property type="protein sequence ID" value="RED59452.1"/>
    <property type="molecule type" value="Genomic_DNA"/>
</dbReference>
<dbReference type="GO" id="GO:0016740">
    <property type="term" value="F:transferase activity"/>
    <property type="evidence" value="ECO:0007669"/>
    <property type="project" value="UniProtKB-UniRule"/>
</dbReference>
<feature type="active site" description="Proton acceptor" evidence="4">
    <location>
        <position position="139"/>
    </location>
</feature>
<evidence type="ECO:0000256" key="3">
    <source>
        <dbReference type="ARBA" id="ARBA00023115"/>
    </source>
</evidence>
<keyword evidence="2 4" id="KW-0808">Transferase</keyword>
<comment type="similarity">
    <text evidence="1">Belongs to the spermidine/spermine synthase family.</text>
</comment>
<evidence type="ECO:0000313" key="6">
    <source>
        <dbReference type="EMBL" id="RED59452.1"/>
    </source>
</evidence>
<comment type="caution">
    <text evidence="6">The sequence shown here is derived from an EMBL/GenBank/DDBJ whole genome shotgun (WGS) entry which is preliminary data.</text>
</comment>
<dbReference type="Gene3D" id="3.40.50.150">
    <property type="entry name" value="Vaccinia Virus protein VP39"/>
    <property type="match status" value="1"/>
</dbReference>
<dbReference type="SUPFAM" id="SSF53335">
    <property type="entry name" value="S-adenosyl-L-methionine-dependent methyltransferases"/>
    <property type="match status" value="1"/>
</dbReference>
<keyword evidence="3 4" id="KW-0620">Polyamine biosynthesis</keyword>
<evidence type="ECO:0000256" key="2">
    <source>
        <dbReference type="ARBA" id="ARBA00022679"/>
    </source>
</evidence>
<dbReference type="Pfam" id="PF01564">
    <property type="entry name" value="Spermine_synth"/>
    <property type="match status" value="1"/>
</dbReference>
<dbReference type="PANTHER" id="PTHR43317">
    <property type="entry name" value="THERMOSPERMINE SYNTHASE ACAULIS5"/>
    <property type="match status" value="1"/>
</dbReference>
<dbReference type="InterPro" id="IPR029063">
    <property type="entry name" value="SAM-dependent_MTases_sf"/>
</dbReference>
<dbReference type="RefSeq" id="WP_246016883.1">
    <property type="nucleotide sequence ID" value="NZ_QRDZ01000031.1"/>
</dbReference>
<organism evidence="6 7">
    <name type="scientific">Cohnella phaseoli</name>
    <dbReference type="NCBI Taxonomy" id="456490"/>
    <lineage>
        <taxon>Bacteria</taxon>
        <taxon>Bacillati</taxon>
        <taxon>Bacillota</taxon>
        <taxon>Bacilli</taxon>
        <taxon>Bacillales</taxon>
        <taxon>Paenibacillaceae</taxon>
        <taxon>Cohnella</taxon>
    </lineage>
</organism>
<dbReference type="NCBIfam" id="NF037959">
    <property type="entry name" value="MFS_SpdSyn"/>
    <property type="match status" value="1"/>
</dbReference>
<feature type="domain" description="PABS" evidence="5">
    <location>
        <begin position="96"/>
        <end position="222"/>
    </location>
</feature>
<proteinExistence type="inferred from homology"/>
<dbReference type="InterPro" id="IPR030374">
    <property type="entry name" value="PABS"/>
</dbReference>
<sequence length="250" mass="28154">MQRLAAIGSAYNEITVYETSQLDGETGKFRCIRFADEDVQGAMDLKDRRRLVLGYQKAMTALMEHRDPDFRSAFVIGHGIGSISGYFRGKRIKTAEIDEAVVELSRRYFDCADDNVEIGDGRQLLEAEADRSLDFIVLDAFTSRGTPQHLTTVEFFRLAANKLRLQGALLLNMMGRPQDDSMAEAIRSTLRRAFADVRCYSLPAPRERDRRNLIFVGSGASDGLDSREIGLREIELAEGYIIWDGSAAWR</sequence>
<dbReference type="AlphaFoldDB" id="A0A3D9ICF4"/>
<dbReference type="PROSITE" id="PS51006">
    <property type="entry name" value="PABS_2"/>
    <property type="match status" value="1"/>
</dbReference>
<accession>A0A3D9ICF4</accession>
<reference evidence="6 7" key="1">
    <citation type="submission" date="2018-07" db="EMBL/GenBank/DDBJ databases">
        <title>Genomic Encyclopedia of Type Strains, Phase III (KMG-III): the genomes of soil and plant-associated and newly described type strains.</title>
        <authorList>
            <person name="Whitman W."/>
        </authorList>
    </citation>
    <scope>NUCLEOTIDE SEQUENCE [LARGE SCALE GENOMIC DNA]</scope>
    <source>
        <strain evidence="6 7">CECT 7287</strain>
    </source>
</reference>
<dbReference type="PANTHER" id="PTHR43317:SF11">
    <property type="entry name" value="POLYAMINE AMINOPROPYLTRANSFERASE 2"/>
    <property type="match status" value="1"/>
</dbReference>
<gene>
    <name evidence="6" type="ORF">DFP98_13146</name>
</gene>
<protein>
    <submittedName>
        <fullName evidence="6">Spermidine synthase</fullName>
    </submittedName>
</protein>